<dbReference type="WBParaSite" id="HPLM_0000250401-mRNA-1">
    <property type="protein sequence ID" value="HPLM_0000250401-mRNA-1"/>
    <property type="gene ID" value="HPLM_0000250401"/>
</dbReference>
<evidence type="ECO:0000256" key="1">
    <source>
        <dbReference type="ARBA" id="ARBA00004141"/>
    </source>
</evidence>
<feature type="transmembrane region" description="Helical" evidence="5">
    <location>
        <begin position="26"/>
        <end position="52"/>
    </location>
</feature>
<keyword evidence="2 5" id="KW-0812">Transmembrane</keyword>
<feature type="transmembrane region" description="Helical" evidence="5">
    <location>
        <begin position="64"/>
        <end position="83"/>
    </location>
</feature>
<organism evidence="6">
    <name type="scientific">Haemonchus placei</name>
    <name type="common">Barber's pole worm</name>
    <dbReference type="NCBI Taxonomy" id="6290"/>
    <lineage>
        <taxon>Eukaryota</taxon>
        <taxon>Metazoa</taxon>
        <taxon>Ecdysozoa</taxon>
        <taxon>Nematoda</taxon>
        <taxon>Chromadorea</taxon>
        <taxon>Rhabditida</taxon>
        <taxon>Rhabditina</taxon>
        <taxon>Rhabditomorpha</taxon>
        <taxon>Strongyloidea</taxon>
        <taxon>Trichostrongylidae</taxon>
        <taxon>Haemonchus</taxon>
    </lineage>
</organism>
<accession>A0A0N4VYY3</accession>
<evidence type="ECO:0000256" key="3">
    <source>
        <dbReference type="ARBA" id="ARBA00022989"/>
    </source>
</evidence>
<evidence type="ECO:0000313" key="6">
    <source>
        <dbReference type="WBParaSite" id="HPLM_0000250401-mRNA-1"/>
    </source>
</evidence>
<dbReference type="PANTHER" id="PTHR23507">
    <property type="entry name" value="ZGC:174356"/>
    <property type="match status" value="1"/>
</dbReference>
<dbReference type="AlphaFoldDB" id="A0A0N4VYY3"/>
<dbReference type="GO" id="GO:0016020">
    <property type="term" value="C:membrane"/>
    <property type="evidence" value="ECO:0007669"/>
    <property type="project" value="UniProtKB-SubCell"/>
</dbReference>
<dbReference type="GO" id="GO:0022857">
    <property type="term" value="F:transmembrane transporter activity"/>
    <property type="evidence" value="ECO:0007669"/>
    <property type="project" value="TreeGrafter"/>
</dbReference>
<evidence type="ECO:0000256" key="5">
    <source>
        <dbReference type="SAM" id="Phobius"/>
    </source>
</evidence>
<evidence type="ECO:0000256" key="4">
    <source>
        <dbReference type="ARBA" id="ARBA00023136"/>
    </source>
</evidence>
<dbReference type="PANTHER" id="PTHR23507:SF1">
    <property type="entry name" value="FI18259P1-RELATED"/>
    <property type="match status" value="1"/>
</dbReference>
<proteinExistence type="predicted"/>
<keyword evidence="3 5" id="KW-1133">Transmembrane helix</keyword>
<evidence type="ECO:0000256" key="2">
    <source>
        <dbReference type="ARBA" id="ARBA00022692"/>
    </source>
</evidence>
<protein>
    <submittedName>
        <fullName evidence="6">Battenin</fullName>
    </submittedName>
</protein>
<comment type="subcellular location">
    <subcellularLocation>
        <location evidence="1">Membrane</location>
        <topology evidence="1">Multi-pass membrane protein</topology>
    </subcellularLocation>
</comment>
<keyword evidence="4 5" id="KW-0472">Membrane</keyword>
<reference evidence="6" key="1">
    <citation type="submission" date="2017-02" db="UniProtKB">
        <authorList>
            <consortium name="WormBaseParasite"/>
        </authorList>
    </citation>
    <scope>IDENTIFICATION</scope>
</reference>
<name>A0A0N4VYY3_HAEPC</name>
<sequence>LLIPFFGLIICTANYIVQTSYMNASIYYLLISDAFFGVCGGFVSIISTAISYGVKTTTTSRRSVRIASVEAAIGLGGTIGYVLSGTMRE</sequence>